<evidence type="ECO:0000256" key="8">
    <source>
        <dbReference type="ARBA" id="ARBA00023136"/>
    </source>
</evidence>
<dbReference type="Proteomes" id="UP000169848">
    <property type="component" value="Segment"/>
</dbReference>
<dbReference type="InterPro" id="IPR024351">
    <property type="entry name" value="Tegument_UL11_Herpesvir"/>
</dbReference>
<evidence type="ECO:0000256" key="2">
    <source>
        <dbReference type="ARBA" id="ARBA00022553"/>
    </source>
</evidence>
<keyword evidence="1" id="KW-1032">Host cell membrane</keyword>
<dbReference type="RefSeq" id="YP_009227244.1">
    <property type="nucleotide sequence ID" value="NC_029132.1"/>
</dbReference>
<keyword evidence="10" id="KW-0449">Lipoprotein</keyword>
<gene>
    <name evidence="12" type="primary">UL11</name>
</gene>
<evidence type="ECO:0000313" key="13">
    <source>
        <dbReference type="Proteomes" id="UP000169848"/>
    </source>
</evidence>
<keyword evidence="4" id="KW-0519">Myristate</keyword>
<keyword evidence="13" id="KW-1185">Reference proteome</keyword>
<reference evidence="12 13" key="1">
    <citation type="journal article" date="2016" name="BMC Genomics">
        <title>The first genome sequence of a metatherian herpesvirus: Macropodid herpesvirus 1.</title>
        <authorList>
            <person name="Vaz P.K."/>
            <person name="Mahony T.J."/>
            <person name="Hartley C.A."/>
            <person name="Fowler E.V."/>
            <person name="Ficorilli N."/>
            <person name="Lee S.W."/>
            <person name="Gilkerson J.R."/>
            <person name="Browning G.F."/>
            <person name="Devlin J.M."/>
        </authorList>
    </citation>
    <scope>NUCLEOTIDE SEQUENCE [LARGE SCALE GENOMIC DNA]</scope>
    <source>
        <strain evidence="12">MaHV1.3076/08</strain>
    </source>
</reference>
<sequence length="81" mass="8996">MGLIPSACRDACNKNTIVTDSGEVVALTAEEFDSVDIDTELESNFYAPHPLQPIISYQPRRWNSGGPNSQPTKLNYIKQNK</sequence>
<evidence type="ECO:0000256" key="11">
    <source>
        <dbReference type="SAM" id="MobiDB-lite"/>
    </source>
</evidence>
<keyword evidence="6" id="KW-0946">Virion</keyword>
<dbReference type="OrthoDB" id="40053at10239"/>
<keyword evidence="3" id="KW-0920">Virion tegument</keyword>
<dbReference type="EMBL" id="KT594769">
    <property type="protein sequence ID" value="AMB17065.1"/>
    <property type="molecule type" value="Genomic_DNA"/>
</dbReference>
<dbReference type="KEGG" id="vg:26828077"/>
<evidence type="ECO:0000256" key="5">
    <source>
        <dbReference type="ARBA" id="ARBA00022812"/>
    </source>
</evidence>
<organism evidence="12 13">
    <name type="scientific">Macropodid alphaherpesvirus 1</name>
    <dbReference type="NCBI Taxonomy" id="137443"/>
    <lineage>
        <taxon>Viruses</taxon>
        <taxon>Duplodnaviria</taxon>
        <taxon>Heunggongvirae</taxon>
        <taxon>Peploviricota</taxon>
        <taxon>Herviviricetes</taxon>
        <taxon>Herpesvirales</taxon>
        <taxon>Orthoherpesviridae</taxon>
        <taxon>Alphaherpesvirinae</taxon>
        <taxon>Simplexvirus</taxon>
        <taxon>Simplexvirus macropodidalpha1</taxon>
    </lineage>
</organism>
<proteinExistence type="predicted"/>
<evidence type="ECO:0000256" key="4">
    <source>
        <dbReference type="ARBA" id="ARBA00022707"/>
    </source>
</evidence>
<dbReference type="Pfam" id="PF11094">
    <property type="entry name" value="UL11"/>
    <property type="match status" value="1"/>
</dbReference>
<protein>
    <submittedName>
        <fullName evidence="12">Myristoylated tegument protein</fullName>
    </submittedName>
</protein>
<accession>A0A120HUI9</accession>
<dbReference type="GeneID" id="26828077"/>
<evidence type="ECO:0000256" key="6">
    <source>
        <dbReference type="ARBA" id="ARBA00022844"/>
    </source>
</evidence>
<keyword evidence="9" id="KW-0564">Palmitate</keyword>
<feature type="compositionally biased region" description="Polar residues" evidence="11">
    <location>
        <begin position="65"/>
        <end position="81"/>
    </location>
</feature>
<keyword evidence="5" id="KW-1040">Host Golgi apparatus</keyword>
<evidence type="ECO:0000256" key="3">
    <source>
        <dbReference type="ARBA" id="ARBA00022580"/>
    </source>
</evidence>
<keyword evidence="2" id="KW-0597">Phosphoprotein</keyword>
<dbReference type="GO" id="GO:0044423">
    <property type="term" value="C:virion component"/>
    <property type="evidence" value="ECO:0007669"/>
    <property type="project" value="UniProtKB-KW"/>
</dbReference>
<evidence type="ECO:0000256" key="10">
    <source>
        <dbReference type="ARBA" id="ARBA00023288"/>
    </source>
</evidence>
<keyword evidence="7" id="KW-1043">Host membrane</keyword>
<evidence type="ECO:0000256" key="7">
    <source>
        <dbReference type="ARBA" id="ARBA00022870"/>
    </source>
</evidence>
<name>A0A120HUI9_9ALPH</name>
<keyword evidence="8" id="KW-0472">Membrane</keyword>
<evidence type="ECO:0000256" key="9">
    <source>
        <dbReference type="ARBA" id="ARBA00023139"/>
    </source>
</evidence>
<evidence type="ECO:0000313" key="12">
    <source>
        <dbReference type="EMBL" id="AMB17065.1"/>
    </source>
</evidence>
<feature type="region of interest" description="Disordered" evidence="11">
    <location>
        <begin position="57"/>
        <end position="81"/>
    </location>
</feature>
<evidence type="ECO:0000256" key="1">
    <source>
        <dbReference type="ARBA" id="ARBA00022511"/>
    </source>
</evidence>